<evidence type="ECO:0000313" key="2">
    <source>
        <dbReference type="EMBL" id="MCT7978792.1"/>
    </source>
</evidence>
<dbReference type="RefSeq" id="WP_261199395.1">
    <property type="nucleotide sequence ID" value="NZ_JAMXFA010000016.1"/>
</dbReference>
<protein>
    <submittedName>
        <fullName evidence="2">CoxE</fullName>
    </submittedName>
</protein>
<dbReference type="Proteomes" id="UP001525961">
    <property type="component" value="Unassembled WGS sequence"/>
</dbReference>
<proteinExistence type="predicted"/>
<dbReference type="PANTHER" id="PTHR39338">
    <property type="entry name" value="BLL5662 PROTEIN-RELATED"/>
    <property type="match status" value="1"/>
</dbReference>
<feature type="compositionally biased region" description="Low complexity" evidence="1">
    <location>
        <begin position="131"/>
        <end position="146"/>
    </location>
</feature>
<sequence>MKINDLPLQELFDNLRQAGLVLGIEEYELLLEALMKGFGIADEAALKRLCKTLWVKSVSEEKIFDDFFKKVISKPIETSLVTLEKPVRTQPAIPTTQPQVKLTPRQSLLRSWLNKFKKFIPKLPDKPLKPQPLAEEQQTIPETPEQTPIPPSYQVDKLESAEPELSPEVALDMDDVVELAKTKTRDKFLLYSDYLPLTKREMKQTWRYLRRPIREGPLVELDVTATIENIIQNGFFLNPVLVPQRLNRVELVLLLDVDGSMVAFHSLGDRIKETAIRGGRLGASRVYYFHNCPVDYVYGSAGYSQVVRVEEMLSGLSPNRACLLIFSDAGAARGGYSEDRLELTHRFLQQCQQRLRYLVWVNPVPRERWEMTTAGEIAKFIPMFECDRLGLQNAVKVLRGNLVNHS</sequence>
<organism evidence="2 3">
    <name type="scientific">Laspinema olomoucense D3b</name>
    <dbReference type="NCBI Taxonomy" id="2953688"/>
    <lineage>
        <taxon>Bacteria</taxon>
        <taxon>Bacillati</taxon>
        <taxon>Cyanobacteriota</taxon>
        <taxon>Cyanophyceae</taxon>
        <taxon>Oscillatoriophycideae</taxon>
        <taxon>Oscillatoriales</taxon>
        <taxon>Laspinemataceae</taxon>
        <taxon>Laspinema</taxon>
        <taxon>Laspinema olomoucense</taxon>
    </lineage>
</organism>
<gene>
    <name evidence="2" type="ORF">NG792_13840</name>
</gene>
<dbReference type="EMBL" id="JAMXFA010000016">
    <property type="protein sequence ID" value="MCT7978792.1"/>
    <property type="molecule type" value="Genomic_DNA"/>
</dbReference>
<comment type="caution">
    <text evidence="2">The sequence shown here is derived from an EMBL/GenBank/DDBJ whole genome shotgun (WGS) entry which is preliminary data.</text>
</comment>
<accession>A0ABT2N7Y9</accession>
<dbReference type="PANTHER" id="PTHR39338:SF7">
    <property type="entry name" value="BLL6692 PROTEIN"/>
    <property type="match status" value="1"/>
</dbReference>
<evidence type="ECO:0000256" key="1">
    <source>
        <dbReference type="SAM" id="MobiDB-lite"/>
    </source>
</evidence>
<feature type="region of interest" description="Disordered" evidence="1">
    <location>
        <begin position="123"/>
        <end position="153"/>
    </location>
</feature>
<evidence type="ECO:0000313" key="3">
    <source>
        <dbReference type="Proteomes" id="UP001525961"/>
    </source>
</evidence>
<reference evidence="2 3" key="1">
    <citation type="journal article" date="2022" name="Front. Microbiol.">
        <title>High genomic differentiation and limited gene flow indicate recent cryptic speciation within the genus Laspinema (cyanobacteria).</title>
        <authorList>
            <person name="Stanojkovic A."/>
            <person name="Skoupy S."/>
            <person name="Skaloud P."/>
            <person name="Dvorak P."/>
        </authorList>
    </citation>
    <scope>NUCLEOTIDE SEQUENCE [LARGE SCALE GENOMIC DNA]</scope>
    <source>
        <strain evidence="2 3">D3b</strain>
    </source>
</reference>
<name>A0ABT2N7Y9_9CYAN</name>
<keyword evidence="3" id="KW-1185">Reference proteome</keyword>